<dbReference type="PANTHER" id="PTHR45947">
    <property type="entry name" value="SULFOQUINOVOSYL TRANSFERASE SQD2"/>
    <property type="match status" value="1"/>
</dbReference>
<dbReference type="RefSeq" id="WP_272125523.1">
    <property type="nucleotide sequence ID" value="NZ_JADMWL010000027.1"/>
</dbReference>
<protein>
    <submittedName>
        <fullName evidence="3">Glycosyltransferase family 4 protein</fullName>
    </submittedName>
</protein>
<evidence type="ECO:0000313" key="4">
    <source>
        <dbReference type="Proteomes" id="UP001213042"/>
    </source>
</evidence>
<feature type="domain" description="Glycosyl transferase family 1" evidence="1">
    <location>
        <begin position="226"/>
        <end position="383"/>
    </location>
</feature>
<dbReference type="InterPro" id="IPR050194">
    <property type="entry name" value="Glycosyltransferase_grp1"/>
</dbReference>
<feature type="domain" description="Glycosyltransferase subfamily 4-like N-terminal" evidence="2">
    <location>
        <begin position="27"/>
        <end position="206"/>
    </location>
</feature>
<dbReference type="SUPFAM" id="SSF53756">
    <property type="entry name" value="UDP-Glycosyltransferase/glycogen phosphorylase"/>
    <property type="match status" value="1"/>
</dbReference>
<dbReference type="Pfam" id="PF00534">
    <property type="entry name" value="Glycos_transf_1"/>
    <property type="match status" value="1"/>
</dbReference>
<reference evidence="3" key="1">
    <citation type="submission" date="2023-01" db="EMBL/GenBank/DDBJ databases">
        <title>Human gut microbiome strain richness.</title>
        <authorList>
            <person name="Chen-Liaw A."/>
        </authorList>
    </citation>
    <scope>NUCLEOTIDE SEQUENCE</scope>
    <source>
        <strain evidence="3">D43st1_D9_D43t1_170807</strain>
    </source>
</reference>
<dbReference type="Pfam" id="PF13439">
    <property type="entry name" value="Glyco_transf_4"/>
    <property type="match status" value="1"/>
</dbReference>
<dbReference type="InterPro" id="IPR001296">
    <property type="entry name" value="Glyco_trans_1"/>
</dbReference>
<dbReference type="Gene3D" id="3.40.50.2000">
    <property type="entry name" value="Glycogen Phosphorylase B"/>
    <property type="match status" value="2"/>
</dbReference>
<sequence>MNVRDSYTKKHILVVSQYFYPESFRINDMCQEWVKRGYKVTVVTGIPNYPMGKTYDGYGLTKKRHEIWNNIEIYRIPLIPRGSSSIGMMINYLSFMVSGVLAGKFKRIKADYVFSFEVSPMTQVLAGISFAKRLKVPHYLYVQDLWPENVITVTGVSNPLIIKPIDKMVDYIYKNTDQIFATSPSFVDAICERNVRVDRKKVHYWPQYAEDFYKPCDEKCISEIPNDDSFKIIFTGNIGTAQGLQILPKTAVLLKDVNVKFVMVGDGRYLDAFNDEVRKNDVVDKFVMIPRQPAEKIPGLLCACDAAFLSFQDDPLWTKTIPAKLQSYMACGMPIIASAQGETKRIISEADCGVCSAIGDHIELSKMIKEMMNADLNDMSIKSRHYFEKHFDKNMLMDQIEKYFI</sequence>
<dbReference type="EMBL" id="JAQMLU010000028">
    <property type="protein sequence ID" value="MDB8751287.1"/>
    <property type="molecule type" value="Genomic_DNA"/>
</dbReference>
<dbReference type="PANTHER" id="PTHR45947:SF3">
    <property type="entry name" value="SULFOQUINOVOSYL TRANSFERASE SQD2"/>
    <property type="match status" value="1"/>
</dbReference>
<gene>
    <name evidence="3" type="ORF">PNW00_12640</name>
</gene>
<name>A0AAW6EJD3_9FIRM</name>
<evidence type="ECO:0000259" key="2">
    <source>
        <dbReference type="Pfam" id="PF13439"/>
    </source>
</evidence>
<dbReference type="Proteomes" id="UP001213042">
    <property type="component" value="Unassembled WGS sequence"/>
</dbReference>
<dbReference type="GO" id="GO:0016758">
    <property type="term" value="F:hexosyltransferase activity"/>
    <property type="evidence" value="ECO:0007669"/>
    <property type="project" value="TreeGrafter"/>
</dbReference>
<accession>A0AAW6EJD3</accession>
<evidence type="ECO:0000313" key="3">
    <source>
        <dbReference type="EMBL" id="MDB8751287.1"/>
    </source>
</evidence>
<organism evidence="3 4">
    <name type="scientific">Ruminococcus bicirculans</name>
    <name type="common">ex Wegman et al. 2014</name>
    <dbReference type="NCBI Taxonomy" id="1160721"/>
    <lineage>
        <taxon>Bacteria</taxon>
        <taxon>Bacillati</taxon>
        <taxon>Bacillota</taxon>
        <taxon>Clostridia</taxon>
        <taxon>Eubacteriales</taxon>
        <taxon>Oscillospiraceae</taxon>
        <taxon>Ruminococcus</taxon>
    </lineage>
</organism>
<dbReference type="CDD" id="cd03794">
    <property type="entry name" value="GT4_WbuB-like"/>
    <property type="match status" value="1"/>
</dbReference>
<proteinExistence type="predicted"/>
<comment type="caution">
    <text evidence="3">The sequence shown here is derived from an EMBL/GenBank/DDBJ whole genome shotgun (WGS) entry which is preliminary data.</text>
</comment>
<dbReference type="InterPro" id="IPR028098">
    <property type="entry name" value="Glyco_trans_4-like_N"/>
</dbReference>
<dbReference type="AlphaFoldDB" id="A0AAW6EJD3"/>
<evidence type="ECO:0000259" key="1">
    <source>
        <dbReference type="Pfam" id="PF00534"/>
    </source>
</evidence>